<reference evidence="14" key="1">
    <citation type="submission" date="2021-05" db="EMBL/GenBank/DDBJ databases">
        <authorList>
            <person name="Alioto T."/>
            <person name="Alioto T."/>
            <person name="Gomez Garrido J."/>
        </authorList>
    </citation>
    <scope>NUCLEOTIDE SEQUENCE</scope>
</reference>
<evidence type="ECO:0000256" key="12">
    <source>
        <dbReference type="RuleBase" id="RU000363"/>
    </source>
</evidence>
<keyword evidence="4" id="KW-0521">NADP</keyword>
<dbReference type="GO" id="GO:0052650">
    <property type="term" value="F:all-trans-retinol dehydrogenase (NADP+) activity"/>
    <property type="evidence" value="ECO:0007669"/>
    <property type="project" value="UniProtKB-ARBA"/>
</dbReference>
<accession>A0A8D8TNZ7</accession>
<evidence type="ECO:0000313" key="14">
    <source>
        <dbReference type="EMBL" id="CAG6692080.1"/>
    </source>
</evidence>
<evidence type="ECO:0000256" key="2">
    <source>
        <dbReference type="ARBA" id="ARBA00006484"/>
    </source>
</evidence>
<feature type="transmembrane region" description="Helical" evidence="13">
    <location>
        <begin position="21"/>
        <end position="46"/>
    </location>
</feature>
<dbReference type="SUPFAM" id="SSF51735">
    <property type="entry name" value="NAD(P)-binding Rossmann-fold domains"/>
    <property type="match status" value="1"/>
</dbReference>
<evidence type="ECO:0000256" key="8">
    <source>
        <dbReference type="ARBA" id="ARBA00023136"/>
    </source>
</evidence>
<dbReference type="InterPro" id="IPR036291">
    <property type="entry name" value="NAD(P)-bd_dom_sf"/>
</dbReference>
<evidence type="ECO:0000256" key="10">
    <source>
        <dbReference type="ARBA" id="ARBA00068717"/>
    </source>
</evidence>
<dbReference type="InterPro" id="IPR020904">
    <property type="entry name" value="Sc_DH/Rdtase_CS"/>
</dbReference>
<evidence type="ECO:0000256" key="11">
    <source>
        <dbReference type="ARBA" id="ARBA00082544"/>
    </source>
</evidence>
<keyword evidence="5 13" id="KW-1133">Transmembrane helix</keyword>
<protein>
    <recommendedName>
        <fullName evidence="10">Short-chain dehydrogenase/reductase 3</fullName>
    </recommendedName>
    <alternativeName>
        <fullName evidence="11">Retinal short-chain dehydrogenase/reductase 1</fullName>
    </alternativeName>
</protein>
<keyword evidence="7" id="KW-0443">Lipid metabolism</keyword>
<evidence type="ECO:0000256" key="1">
    <source>
        <dbReference type="ARBA" id="ARBA00004141"/>
    </source>
</evidence>
<comment type="similarity">
    <text evidence="2 12">Belongs to the short-chain dehydrogenases/reductases (SDR) family.</text>
</comment>
<proteinExistence type="inferred from homology"/>
<evidence type="ECO:0000256" key="13">
    <source>
        <dbReference type="SAM" id="Phobius"/>
    </source>
</evidence>
<dbReference type="Gene3D" id="3.40.50.720">
    <property type="entry name" value="NAD(P)-binding Rossmann-like Domain"/>
    <property type="match status" value="1"/>
</dbReference>
<evidence type="ECO:0000256" key="7">
    <source>
        <dbReference type="ARBA" id="ARBA00023098"/>
    </source>
</evidence>
<dbReference type="FunFam" id="3.40.50.720:FF:000131">
    <property type="entry name" value="Short-chain dehydrogenase/reductase 3"/>
    <property type="match status" value="1"/>
</dbReference>
<keyword evidence="3 13" id="KW-0812">Transmembrane</keyword>
<evidence type="ECO:0000256" key="6">
    <source>
        <dbReference type="ARBA" id="ARBA00023002"/>
    </source>
</evidence>
<evidence type="ECO:0000256" key="3">
    <source>
        <dbReference type="ARBA" id="ARBA00022692"/>
    </source>
</evidence>
<keyword evidence="8 13" id="KW-0472">Membrane</keyword>
<dbReference type="PANTHER" id="PTHR24322">
    <property type="entry name" value="PKSB"/>
    <property type="match status" value="1"/>
</dbReference>
<dbReference type="PANTHER" id="PTHR24322:SF748">
    <property type="entry name" value="FI23927P1-RELATED"/>
    <property type="match status" value="1"/>
</dbReference>
<evidence type="ECO:0000256" key="5">
    <source>
        <dbReference type="ARBA" id="ARBA00022989"/>
    </source>
</evidence>
<dbReference type="Pfam" id="PF00106">
    <property type="entry name" value="adh_short"/>
    <property type="match status" value="1"/>
</dbReference>
<comment type="subcellular location">
    <subcellularLocation>
        <location evidence="1">Membrane</location>
        <topology evidence="1">Multi-pass membrane protein</topology>
    </subcellularLocation>
</comment>
<dbReference type="PRINTS" id="PR00080">
    <property type="entry name" value="SDRFAMILY"/>
</dbReference>
<sequence length="338" mass="37512">MSDVERLPPPRSQKRRLHNPVGLALQLIGLLVELFISLLVSLYHVFVPLPQKDISGQVVLITGTGRGIGRELALEFARKGCKVACAEIQPSLNAETIKLVNELVPESCTGYQVDVGNLDSVKALRKQVLTDLGRVDILVNNAGIVAGGGINTDIEPRMIENMAKVNFLSHIWMCKTFLPEMIEMNSGHIVCIASMSALAGLANASLYAACKWAITGLMESLRDELRLNPKNKIKTSVVCPYFVNTSAEYVNNWTCRVPELSAERCAKEIVRGMREDQVIFSVPREQYFAAALIKILPQKVRDRFMDIFHAKVNKLNVEDKKKTASYKILAGEFDAKTK</sequence>
<organism evidence="14">
    <name type="scientific">Cacopsylla melanoneura</name>
    <dbReference type="NCBI Taxonomy" id="428564"/>
    <lineage>
        <taxon>Eukaryota</taxon>
        <taxon>Metazoa</taxon>
        <taxon>Ecdysozoa</taxon>
        <taxon>Arthropoda</taxon>
        <taxon>Hexapoda</taxon>
        <taxon>Insecta</taxon>
        <taxon>Pterygota</taxon>
        <taxon>Neoptera</taxon>
        <taxon>Paraneoptera</taxon>
        <taxon>Hemiptera</taxon>
        <taxon>Sternorrhyncha</taxon>
        <taxon>Psylloidea</taxon>
        <taxon>Psyllidae</taxon>
        <taxon>Psyllinae</taxon>
        <taxon>Cacopsylla</taxon>
    </lineage>
</organism>
<dbReference type="EMBL" id="HBUF01305728">
    <property type="protein sequence ID" value="CAG6692080.1"/>
    <property type="molecule type" value="Transcribed_RNA"/>
</dbReference>
<dbReference type="EMBL" id="HBUF01548306">
    <property type="protein sequence ID" value="CAG6757930.1"/>
    <property type="molecule type" value="Transcribed_RNA"/>
</dbReference>
<comment type="function">
    <text evidence="9">Catalyzes the reduction of all-trans-retinal to all-trans-retinol in the presence of NADPH.</text>
</comment>
<dbReference type="GO" id="GO:0005811">
    <property type="term" value="C:lipid droplet"/>
    <property type="evidence" value="ECO:0007669"/>
    <property type="project" value="TreeGrafter"/>
</dbReference>
<name>A0A8D8TNZ7_9HEMI</name>
<dbReference type="InterPro" id="IPR002347">
    <property type="entry name" value="SDR_fam"/>
</dbReference>
<evidence type="ECO:0000256" key="4">
    <source>
        <dbReference type="ARBA" id="ARBA00022857"/>
    </source>
</evidence>
<keyword evidence="6" id="KW-0560">Oxidoreductase</keyword>
<dbReference type="PRINTS" id="PR00081">
    <property type="entry name" value="GDHRDH"/>
</dbReference>
<dbReference type="PROSITE" id="PS00061">
    <property type="entry name" value="ADH_SHORT"/>
    <property type="match status" value="1"/>
</dbReference>
<dbReference type="GO" id="GO:0016020">
    <property type="term" value="C:membrane"/>
    <property type="evidence" value="ECO:0007669"/>
    <property type="project" value="UniProtKB-SubCell"/>
</dbReference>
<evidence type="ECO:0000256" key="9">
    <source>
        <dbReference type="ARBA" id="ARBA00059620"/>
    </source>
</evidence>
<dbReference type="AlphaFoldDB" id="A0A8D8TNZ7"/>